<keyword evidence="8" id="KW-0067">ATP-binding</keyword>
<dbReference type="OrthoDB" id="197206at2759"/>
<proteinExistence type="inferred from homology"/>
<keyword evidence="9" id="KW-0648">Protein biosynthesis</keyword>
<name>A0A9Q0FJS2_9ROSI</name>
<evidence type="ECO:0000256" key="8">
    <source>
        <dbReference type="ARBA" id="ARBA00022840"/>
    </source>
</evidence>
<dbReference type="InterPro" id="IPR050489">
    <property type="entry name" value="Tyr-tRNA_synthase"/>
</dbReference>
<dbReference type="GO" id="GO:0004831">
    <property type="term" value="F:tyrosine-tRNA ligase activity"/>
    <property type="evidence" value="ECO:0007669"/>
    <property type="project" value="UniProtKB-EC"/>
</dbReference>
<evidence type="ECO:0000256" key="9">
    <source>
        <dbReference type="ARBA" id="ARBA00022917"/>
    </source>
</evidence>
<evidence type="ECO:0000256" key="6">
    <source>
        <dbReference type="ARBA" id="ARBA00022598"/>
    </source>
</evidence>
<feature type="region of interest" description="Disordered" evidence="13">
    <location>
        <begin position="772"/>
        <end position="819"/>
    </location>
</feature>
<dbReference type="EMBL" id="JAKUCV010005103">
    <property type="protein sequence ID" value="KAJ4832688.1"/>
    <property type="molecule type" value="Genomic_DNA"/>
</dbReference>
<gene>
    <name evidence="14" type="ORF">Tsubulata_039574</name>
</gene>
<dbReference type="GO" id="GO:0005829">
    <property type="term" value="C:cytosol"/>
    <property type="evidence" value="ECO:0007669"/>
    <property type="project" value="UniProtKB-SubCell"/>
</dbReference>
<dbReference type="PANTHER" id="PTHR46264:SF4">
    <property type="entry name" value="TYROSINE--TRNA LIGASE, CYTOPLASMIC"/>
    <property type="match status" value="1"/>
</dbReference>
<keyword evidence="6" id="KW-0436">Ligase</keyword>
<keyword evidence="15" id="KW-1185">Reference proteome</keyword>
<comment type="similarity">
    <text evidence="3">Belongs to the class-I aminoacyl-tRNA synthetase family.</text>
</comment>
<evidence type="ECO:0000256" key="5">
    <source>
        <dbReference type="ARBA" id="ARBA00022490"/>
    </source>
</evidence>
<reference evidence="14" key="2">
    <citation type="journal article" date="2023" name="Plants (Basel)">
        <title>Annotation of the Turnera subulata (Passifloraceae) Draft Genome Reveals the S-Locus Evolved after the Divergence of Turneroideae from Passifloroideae in a Stepwise Manner.</title>
        <authorList>
            <person name="Henning P.M."/>
            <person name="Roalson E.H."/>
            <person name="Mir W."/>
            <person name="McCubbin A.G."/>
            <person name="Shore J.S."/>
        </authorList>
    </citation>
    <scope>NUCLEOTIDE SEQUENCE</scope>
    <source>
        <strain evidence="14">F60SS</strain>
    </source>
</reference>
<dbReference type="AlphaFoldDB" id="A0A9Q0FJS2"/>
<comment type="subcellular location">
    <subcellularLocation>
        <location evidence="2">Cytoplasm</location>
        <location evidence="2">Cytosol</location>
    </subcellularLocation>
</comment>
<evidence type="ECO:0000256" key="4">
    <source>
        <dbReference type="ARBA" id="ARBA00013160"/>
    </source>
</evidence>
<evidence type="ECO:0000256" key="1">
    <source>
        <dbReference type="ARBA" id="ARBA00002025"/>
    </source>
</evidence>
<dbReference type="InterPro" id="IPR014729">
    <property type="entry name" value="Rossmann-like_a/b/a_fold"/>
</dbReference>
<comment type="function">
    <text evidence="1">Catalyzes the attachment of tyrosine to tRNA(Tyr) in a two-step reaction: tyrosine is first activated by ATP to form Tyr-AMP and then transferred to the acceptor end of tRNA(Tyr).</text>
</comment>
<accession>A0A9Q0FJS2</accession>
<evidence type="ECO:0000256" key="12">
    <source>
        <dbReference type="ARBA" id="ARBA00048248"/>
    </source>
</evidence>
<comment type="caution">
    <text evidence="14">The sequence shown here is derived from an EMBL/GenBank/DDBJ whole genome shotgun (WGS) entry which is preliminary data.</text>
</comment>
<comment type="catalytic activity">
    <reaction evidence="12">
        <text>tRNA(Tyr) + L-tyrosine + ATP = L-tyrosyl-tRNA(Tyr) + AMP + diphosphate + H(+)</text>
        <dbReference type="Rhea" id="RHEA:10220"/>
        <dbReference type="Rhea" id="RHEA-COMP:9706"/>
        <dbReference type="Rhea" id="RHEA-COMP:9707"/>
        <dbReference type="ChEBI" id="CHEBI:15378"/>
        <dbReference type="ChEBI" id="CHEBI:30616"/>
        <dbReference type="ChEBI" id="CHEBI:33019"/>
        <dbReference type="ChEBI" id="CHEBI:58315"/>
        <dbReference type="ChEBI" id="CHEBI:78442"/>
        <dbReference type="ChEBI" id="CHEBI:78536"/>
        <dbReference type="ChEBI" id="CHEBI:456215"/>
        <dbReference type="EC" id="6.1.1.1"/>
    </reaction>
</comment>
<keyword evidence="10" id="KW-0030">Aminoacyl-tRNA synthetase</keyword>
<reference evidence="14" key="1">
    <citation type="submission" date="2022-02" db="EMBL/GenBank/DDBJ databases">
        <authorList>
            <person name="Henning P.M."/>
            <person name="McCubbin A.G."/>
            <person name="Shore J.S."/>
        </authorList>
    </citation>
    <scope>NUCLEOTIDE SEQUENCE</scope>
    <source>
        <strain evidence="14">F60SS</strain>
        <tissue evidence="14">Leaves</tissue>
    </source>
</reference>
<evidence type="ECO:0000256" key="13">
    <source>
        <dbReference type="SAM" id="MobiDB-lite"/>
    </source>
</evidence>
<dbReference type="NCBIfam" id="NF006330">
    <property type="entry name" value="PRK08560.1"/>
    <property type="match status" value="3"/>
</dbReference>
<organism evidence="14 15">
    <name type="scientific">Turnera subulata</name>
    <dbReference type="NCBI Taxonomy" id="218843"/>
    <lineage>
        <taxon>Eukaryota</taxon>
        <taxon>Viridiplantae</taxon>
        <taxon>Streptophyta</taxon>
        <taxon>Embryophyta</taxon>
        <taxon>Tracheophyta</taxon>
        <taxon>Spermatophyta</taxon>
        <taxon>Magnoliopsida</taxon>
        <taxon>eudicotyledons</taxon>
        <taxon>Gunneridae</taxon>
        <taxon>Pentapetalae</taxon>
        <taxon>rosids</taxon>
        <taxon>fabids</taxon>
        <taxon>Malpighiales</taxon>
        <taxon>Passifloraceae</taxon>
        <taxon>Turnera</taxon>
    </lineage>
</organism>
<dbReference type="GO" id="GO:0005524">
    <property type="term" value="F:ATP binding"/>
    <property type="evidence" value="ECO:0007669"/>
    <property type="project" value="UniProtKB-KW"/>
</dbReference>
<dbReference type="Pfam" id="PF00579">
    <property type="entry name" value="tRNA-synt_1b"/>
    <property type="match status" value="3"/>
</dbReference>
<dbReference type="Proteomes" id="UP001141552">
    <property type="component" value="Unassembled WGS sequence"/>
</dbReference>
<keyword evidence="5" id="KW-0963">Cytoplasm</keyword>
<evidence type="ECO:0000256" key="3">
    <source>
        <dbReference type="ARBA" id="ARBA00005594"/>
    </source>
</evidence>
<evidence type="ECO:0000256" key="7">
    <source>
        <dbReference type="ARBA" id="ARBA00022741"/>
    </source>
</evidence>
<dbReference type="FunFam" id="3.40.50.620:FF:000085">
    <property type="entry name" value="Tyrosine--tRNA ligase 1 cytoplasmic"/>
    <property type="match status" value="3"/>
</dbReference>
<dbReference type="InterPro" id="IPR002305">
    <property type="entry name" value="aa-tRNA-synth_Ic"/>
</dbReference>
<protein>
    <recommendedName>
        <fullName evidence="4">tyrosine--tRNA ligase</fullName>
        <ecNumber evidence="4">6.1.1.1</ecNumber>
    </recommendedName>
    <alternativeName>
        <fullName evidence="11">Tyrosyl-tRNA synthetase</fullName>
    </alternativeName>
</protein>
<evidence type="ECO:0000256" key="2">
    <source>
        <dbReference type="ARBA" id="ARBA00004514"/>
    </source>
</evidence>
<evidence type="ECO:0000313" key="14">
    <source>
        <dbReference type="EMBL" id="KAJ4832688.1"/>
    </source>
</evidence>
<feature type="compositionally biased region" description="Low complexity" evidence="13">
    <location>
        <begin position="18"/>
        <end position="35"/>
    </location>
</feature>
<dbReference type="FunFam" id="3.40.50.620:FF:000103">
    <property type="entry name" value="tyrosine--tRNA ligase 1, cytoplasmic"/>
    <property type="match status" value="3"/>
</dbReference>
<feature type="region of interest" description="Disordered" evidence="13">
    <location>
        <begin position="1"/>
        <end position="35"/>
    </location>
</feature>
<evidence type="ECO:0000313" key="15">
    <source>
        <dbReference type="Proteomes" id="UP001141552"/>
    </source>
</evidence>
<feature type="compositionally biased region" description="Low complexity" evidence="13">
    <location>
        <begin position="798"/>
        <end position="819"/>
    </location>
</feature>
<evidence type="ECO:0000256" key="11">
    <source>
        <dbReference type="ARBA" id="ARBA00033323"/>
    </source>
</evidence>
<dbReference type="GO" id="GO:0006437">
    <property type="term" value="P:tyrosyl-tRNA aminoacylation"/>
    <property type="evidence" value="ECO:0007669"/>
    <property type="project" value="TreeGrafter"/>
</dbReference>
<keyword evidence="7" id="KW-0547">Nucleotide-binding</keyword>
<evidence type="ECO:0000256" key="10">
    <source>
        <dbReference type="ARBA" id="ARBA00023146"/>
    </source>
</evidence>
<dbReference type="Gene3D" id="3.40.50.620">
    <property type="entry name" value="HUPs"/>
    <property type="match status" value="6"/>
</dbReference>
<dbReference type="EC" id="6.1.1.1" evidence="4"/>
<dbReference type="PANTHER" id="PTHR46264">
    <property type="entry name" value="TYROSINE-TRNA LIGASE"/>
    <property type="match status" value="1"/>
</dbReference>
<sequence>MADADQPPTKDMESLTVTDASAADPGSSSSSAPATASAFQGMTLEERFSLVRSIGEECIQEEELLRLLEKKETPICYDGFEPSGRMHIAQGVMKTINVNKLTSAGCKMKMWIADWFAMLNNKMGGDLKKIKVVGEYLIEIWKAVGMDTKNVEFLWSSDEINSRSHEYWPLVMDIAAKNKLPRILRCVQIMGRSEQDELTAAQILYPCMQCADIFFLKADICQLGMDQRKVNVLAREYCDDIKRKNKPIILSHHMLPGLQQGQEKMSKSDPLSAIFMEDEETDVNLKIKKAYCPPQIVKGNPCLEYIQFIIFPWFNEFKVERKEQNGGEKIYKSFEELVADYESGGLHPGDLKPSLSKALNKILQPVRDHFKNDPKAKALLKQVKALPHWPNSSPPQPDGVSAIRLAAASPPSSSSTPATATAFQGMTLEERFSLVRSVGEECIQEEELLRLLEKKETPICYDGFEPSGRMHIAQGVMRTINANKLTSAGCKMKIWVADWCAMLNNKMGGDLKKIEVVGKYFIEIWKAVGMDTTNVEFLWSSNEIISRSHEYWPLVMDIAANYKLPKILGCAQIMGRSEQEELTAAQILYPCMQCADIFFLKADICQLGMDQRKVNVLAREYCDDIKRKNKPIILSHHMLPGLQQGQEKMSKSDPLSAIFMEDEEADVNLKIKKAYCPPQIVKGNPCLEYVQFIIFPWFNEFKVERKEQNGGEKIYKSFEELVADYESGGLHPGDLKPNLSKALNKILQPVRDHFKNDPKAKALLKQVKGFHIPNKTSTPMANADQRASPPSRHTESLTATETSHGAGSSSSSTSATSSTFQGMSLEERFSIVRSVGEECIQEEELLRLLEKKETPFCYDGFEPSGRMHIAQGVVKTINVNKLTSAGCKMKLWIADWFARLNNKMGGDLNKIKVVGEYLIEIWKAVGMDTTNVEFLWSSHEINSRAHEYWPRVMDIAAKNKLSRILRCVQIMGRSEQDELTAAQILYPCMQCADIFFLKADICQLGMDQRKVNVLAREYCDDIKRKNKPIILSHHMLPGLQQGQEKMSKSDPLSAIFMEDEEEDVNLKIKSAYCPPQIVKGNPCLEYIQFIIFPWFNEFKMEHKEQDGGEKIYKSFEELVSDYESGGLLPVDLKPSLSKALNKILQPVRDHFKNDPKAKALLEQVKSYRVTR</sequence>
<dbReference type="SUPFAM" id="SSF52374">
    <property type="entry name" value="Nucleotidylyl transferase"/>
    <property type="match status" value="3"/>
</dbReference>